<dbReference type="Proteomes" id="UP000249794">
    <property type="component" value="Unassembled WGS sequence"/>
</dbReference>
<dbReference type="AlphaFoldDB" id="A0A2W4XB15"/>
<evidence type="ECO:0000313" key="2">
    <source>
        <dbReference type="Proteomes" id="UP000249794"/>
    </source>
</evidence>
<protein>
    <submittedName>
        <fullName evidence="1">Uncharacterized protein</fullName>
    </submittedName>
</protein>
<dbReference type="EMBL" id="QBMP01000162">
    <property type="protein sequence ID" value="PZO51689.1"/>
    <property type="molecule type" value="Genomic_DNA"/>
</dbReference>
<comment type="caution">
    <text evidence="1">The sequence shown here is derived from an EMBL/GenBank/DDBJ whole genome shotgun (WGS) entry which is preliminary data.</text>
</comment>
<name>A0A2W4XB15_9CYAN</name>
<reference evidence="1 2" key="2">
    <citation type="submission" date="2018-06" db="EMBL/GenBank/DDBJ databases">
        <title>Metagenomic assembly of (sub)arctic Cyanobacteria and their associated microbiome from non-axenic cultures.</title>
        <authorList>
            <person name="Baurain D."/>
        </authorList>
    </citation>
    <scope>NUCLEOTIDE SEQUENCE [LARGE SCALE GENOMIC DNA]</scope>
    <source>
        <strain evidence="1">ULC027bin1</strain>
    </source>
</reference>
<evidence type="ECO:0000313" key="1">
    <source>
        <dbReference type="EMBL" id="PZO51689.1"/>
    </source>
</evidence>
<accession>A0A2W4XB15</accession>
<proteinExistence type="predicted"/>
<gene>
    <name evidence="1" type="ORF">DCF15_14565</name>
</gene>
<organism evidence="1 2">
    <name type="scientific">Phormidesmis priestleyi</name>
    <dbReference type="NCBI Taxonomy" id="268141"/>
    <lineage>
        <taxon>Bacteria</taxon>
        <taxon>Bacillati</taxon>
        <taxon>Cyanobacteriota</taxon>
        <taxon>Cyanophyceae</taxon>
        <taxon>Leptolyngbyales</taxon>
        <taxon>Leptolyngbyaceae</taxon>
        <taxon>Phormidesmis</taxon>
    </lineage>
</organism>
<sequence>MNSRFSYKNRSYSLAEFGYNWPMQTTSVKISLSPQSTAFVQQAIAAGKTADDVVNQAIEVLQNLQATQLSWLQTEIIEKGEGSGIVATDINLETEAGRNAFWADIDSLSAEKLKAGLIDRDSIALPLA</sequence>
<reference evidence="2" key="1">
    <citation type="submission" date="2018-04" db="EMBL/GenBank/DDBJ databases">
        <authorList>
            <person name="Cornet L."/>
        </authorList>
    </citation>
    <scope>NUCLEOTIDE SEQUENCE [LARGE SCALE GENOMIC DNA]</scope>
</reference>